<dbReference type="EMBL" id="FUWM01000011">
    <property type="protein sequence ID" value="SJZ67017.1"/>
    <property type="molecule type" value="Genomic_DNA"/>
</dbReference>
<feature type="domain" description="4Fe-4S ferredoxin-type" evidence="4">
    <location>
        <begin position="255"/>
        <end position="284"/>
    </location>
</feature>
<accession>A0A1T4MJH0</accession>
<reference evidence="6" key="1">
    <citation type="submission" date="2017-02" db="EMBL/GenBank/DDBJ databases">
        <authorList>
            <person name="Varghese N."/>
            <person name="Submissions S."/>
        </authorList>
    </citation>
    <scope>NUCLEOTIDE SEQUENCE [LARGE SCALE GENOMIC DNA]</scope>
    <source>
        <strain evidence="6">ATCC BAA-73</strain>
    </source>
</reference>
<dbReference type="GO" id="GO:0051536">
    <property type="term" value="F:iron-sulfur cluster binding"/>
    <property type="evidence" value="ECO:0007669"/>
    <property type="project" value="UniProtKB-KW"/>
</dbReference>
<dbReference type="Gene3D" id="1.10.1060.10">
    <property type="entry name" value="Alpha-helical ferredoxin"/>
    <property type="match status" value="1"/>
</dbReference>
<protein>
    <submittedName>
        <fullName evidence="5">Coenzyme F420 hydrogenase/dehydrogenase, beta subunit C terminus</fullName>
    </submittedName>
</protein>
<organism evidence="5 6">
    <name type="scientific">Selenihalanaerobacter shriftii</name>
    <dbReference type="NCBI Taxonomy" id="142842"/>
    <lineage>
        <taxon>Bacteria</taxon>
        <taxon>Bacillati</taxon>
        <taxon>Bacillota</taxon>
        <taxon>Clostridia</taxon>
        <taxon>Halanaerobiales</taxon>
        <taxon>Halobacteroidaceae</taxon>
        <taxon>Selenihalanaerobacter</taxon>
    </lineage>
</organism>
<dbReference type="STRING" id="142842.SAMN02745118_01484"/>
<dbReference type="InterPro" id="IPR017896">
    <property type="entry name" value="4Fe4S_Fe-S-bd"/>
</dbReference>
<evidence type="ECO:0000259" key="4">
    <source>
        <dbReference type="PROSITE" id="PS51379"/>
    </source>
</evidence>
<proteinExistence type="predicted"/>
<evidence type="ECO:0000256" key="3">
    <source>
        <dbReference type="ARBA" id="ARBA00023014"/>
    </source>
</evidence>
<sequence length="325" mass="36775">MSKETELVRNKAKELLDNDEVELVLGYKEGTYACRTTPLFADTVEKTENLLWNPFCVNNLPKLLTKKEDHDEDKIAVFVKGCDSRAVVRLLQDNQIKREELKVIGLPCAGNIDINKIKGKIDITTITEAKVTDSEVIVKTESGSENFSREEALLSRCLDCSFPNPVIADNVIGDEVNELPQDKDRDKEVAELAEKSAEKKDEFWGEHFDRCIRCYACRNVCPACTCRDCVFDRDERSTWLAKGKSLSDNEAFHITRTFHVAGRCIDCGECERVCPVGLPIQKLNRKVTLDMDELFGINEVATNEEEIDNPPPLGTFLTEDPEEFM</sequence>
<dbReference type="AlphaFoldDB" id="A0A1T4MJH0"/>
<dbReference type="PROSITE" id="PS51379">
    <property type="entry name" value="4FE4S_FER_2"/>
    <property type="match status" value="2"/>
</dbReference>
<dbReference type="Proteomes" id="UP000190625">
    <property type="component" value="Unassembled WGS sequence"/>
</dbReference>
<feature type="domain" description="4Fe-4S ferredoxin-type" evidence="4">
    <location>
        <begin position="201"/>
        <end position="232"/>
    </location>
</feature>
<name>A0A1T4MJH0_9FIRM</name>
<keyword evidence="3" id="KW-0411">Iron-sulfur</keyword>
<dbReference type="SUPFAM" id="SSF46548">
    <property type="entry name" value="alpha-helical ferredoxin"/>
    <property type="match status" value="1"/>
</dbReference>
<dbReference type="RefSeq" id="WP_078809960.1">
    <property type="nucleotide sequence ID" value="NZ_FUWM01000011.1"/>
</dbReference>
<keyword evidence="2" id="KW-0408">Iron</keyword>
<evidence type="ECO:0000256" key="1">
    <source>
        <dbReference type="ARBA" id="ARBA00022723"/>
    </source>
</evidence>
<keyword evidence="1" id="KW-0479">Metal-binding</keyword>
<dbReference type="GO" id="GO:0046872">
    <property type="term" value="F:metal ion binding"/>
    <property type="evidence" value="ECO:0007669"/>
    <property type="project" value="UniProtKB-KW"/>
</dbReference>
<evidence type="ECO:0000313" key="6">
    <source>
        <dbReference type="Proteomes" id="UP000190625"/>
    </source>
</evidence>
<dbReference type="OrthoDB" id="9773828at2"/>
<dbReference type="Pfam" id="PF13183">
    <property type="entry name" value="Fer4_8"/>
    <property type="match status" value="1"/>
</dbReference>
<evidence type="ECO:0000313" key="5">
    <source>
        <dbReference type="EMBL" id="SJZ67017.1"/>
    </source>
</evidence>
<evidence type="ECO:0000256" key="2">
    <source>
        <dbReference type="ARBA" id="ARBA00023004"/>
    </source>
</evidence>
<keyword evidence="6" id="KW-1185">Reference proteome</keyword>
<dbReference type="InterPro" id="IPR009051">
    <property type="entry name" value="Helical_ferredxn"/>
</dbReference>
<dbReference type="PROSITE" id="PS00198">
    <property type="entry name" value="4FE4S_FER_1"/>
    <property type="match status" value="2"/>
</dbReference>
<dbReference type="InterPro" id="IPR017900">
    <property type="entry name" value="4Fe4S_Fe_S_CS"/>
</dbReference>
<gene>
    <name evidence="5" type="ORF">SAMN02745118_01484</name>
</gene>